<evidence type="ECO:0000256" key="1">
    <source>
        <dbReference type="SAM" id="SignalP"/>
    </source>
</evidence>
<keyword evidence="2" id="KW-0812">Transmembrane</keyword>
<dbReference type="PATRIC" id="fig|573060.9.peg.1149"/>
<evidence type="ECO:0000313" key="2">
    <source>
        <dbReference type="EMBL" id="EER58604.1"/>
    </source>
</evidence>
<dbReference type="Proteomes" id="UP000003856">
    <property type="component" value="Unassembled WGS sequence"/>
</dbReference>
<comment type="caution">
    <text evidence="2">The sequence shown here is derived from an EMBL/GenBank/DDBJ whole genome shotgun (WGS) entry which is preliminary data.</text>
</comment>
<name>C5TA90_ACIDE</name>
<dbReference type="EMBL" id="ACQT01000235">
    <property type="protein sequence ID" value="EER58604.1"/>
    <property type="molecule type" value="Genomic_DNA"/>
</dbReference>
<keyword evidence="1" id="KW-0732">Signal</keyword>
<dbReference type="RefSeq" id="WP_005799539.1">
    <property type="nucleotide sequence ID" value="NZ_ACQT01000235.1"/>
</dbReference>
<keyword evidence="3" id="KW-1185">Reference proteome</keyword>
<protein>
    <submittedName>
        <fullName evidence="2">Putative lipoprotein transmembrane</fullName>
    </submittedName>
</protein>
<accession>C5TA90</accession>
<proteinExistence type="predicted"/>
<reference evidence="2 3" key="1">
    <citation type="submission" date="2009-05" db="EMBL/GenBank/DDBJ databases">
        <title>The draft genome of Acidovorax delafieldii 2AN.</title>
        <authorList>
            <consortium name="US DOE Joint Genome Institute (JGI-PGF)"/>
            <person name="Lucas S."/>
            <person name="Copeland A."/>
            <person name="Lapidus A."/>
            <person name="Glavina del Rio T."/>
            <person name="Tice H."/>
            <person name="Bruce D."/>
            <person name="Goodwin L."/>
            <person name="Pitluck S."/>
            <person name="Larimer F."/>
            <person name="Land M.L."/>
            <person name="Hauser L."/>
            <person name="Shelobolina E.S."/>
            <person name="Picardal F."/>
            <person name="Roden E."/>
            <person name="Emerson D."/>
        </authorList>
    </citation>
    <scope>NUCLEOTIDE SEQUENCE [LARGE SCALE GENOMIC DNA]</scope>
    <source>
        <strain evidence="2 3">2AN</strain>
    </source>
</reference>
<feature type="chain" id="PRO_5002957506" evidence="1">
    <location>
        <begin position="26"/>
        <end position="167"/>
    </location>
</feature>
<evidence type="ECO:0000313" key="3">
    <source>
        <dbReference type="Proteomes" id="UP000003856"/>
    </source>
</evidence>
<organism evidence="2 3">
    <name type="scientific">Acidovorax delafieldii 2AN</name>
    <dbReference type="NCBI Taxonomy" id="573060"/>
    <lineage>
        <taxon>Bacteria</taxon>
        <taxon>Pseudomonadati</taxon>
        <taxon>Pseudomonadota</taxon>
        <taxon>Betaproteobacteria</taxon>
        <taxon>Burkholderiales</taxon>
        <taxon>Comamonadaceae</taxon>
        <taxon>Acidovorax</taxon>
    </lineage>
</organism>
<gene>
    <name evidence="2" type="ORF">AcdelDRAFT_3820</name>
</gene>
<sequence>MTSAWHLLRRVAAVLALGGLLAACASPDWEKPGATRAEVQARLGAPYSATALEGGGERLLYSTLPAGRRVFHMDFDATGRLQRVEQVLTFARFAAVPLNEWTTADVLRTFGPPMLVEQVATFDGDVWTYRFMDGYEPRMAHLHIDRAGTVRKLVFTDDLPRADDRNT</sequence>
<keyword evidence="2" id="KW-0472">Membrane</keyword>
<feature type="signal peptide" evidence="1">
    <location>
        <begin position="1"/>
        <end position="25"/>
    </location>
</feature>
<keyword evidence="2" id="KW-0449">Lipoprotein</keyword>
<dbReference type="AlphaFoldDB" id="C5TA90"/>
<dbReference type="OrthoDB" id="8962020at2"/>